<organism evidence="10 11">
    <name type="scientific">Odynerus spinipes</name>
    <dbReference type="NCBI Taxonomy" id="1348599"/>
    <lineage>
        <taxon>Eukaryota</taxon>
        <taxon>Metazoa</taxon>
        <taxon>Ecdysozoa</taxon>
        <taxon>Arthropoda</taxon>
        <taxon>Hexapoda</taxon>
        <taxon>Insecta</taxon>
        <taxon>Pterygota</taxon>
        <taxon>Neoptera</taxon>
        <taxon>Endopterygota</taxon>
        <taxon>Hymenoptera</taxon>
        <taxon>Apocrita</taxon>
        <taxon>Aculeata</taxon>
        <taxon>Vespoidea</taxon>
        <taxon>Vespidae</taxon>
        <taxon>Eumeninae</taxon>
        <taxon>Odynerus</taxon>
    </lineage>
</organism>
<evidence type="ECO:0000256" key="6">
    <source>
        <dbReference type="ARBA" id="ARBA00022801"/>
    </source>
</evidence>
<dbReference type="GO" id="GO:0008970">
    <property type="term" value="F:phospholipase A1 activity"/>
    <property type="evidence" value="ECO:0007669"/>
    <property type="project" value="UniProtKB-EC"/>
</dbReference>
<keyword evidence="7" id="KW-1015">Disulfide bond</keyword>
<comment type="caution">
    <text evidence="10">The sequence shown here is derived from an EMBL/GenBank/DDBJ whole genome shotgun (WGS) entry which is preliminary data.</text>
</comment>
<keyword evidence="6" id="KW-0378">Hydrolase</keyword>
<evidence type="ECO:0000256" key="3">
    <source>
        <dbReference type="ARBA" id="ARBA00010701"/>
    </source>
</evidence>
<sequence>MNETHTRSSFVSLVDPKEVDCLGLGKTVANALAWFFAGKANGTNALSVRFFLSSRKQPNRVQVYIGKQFGLEWTDFKTERRTIIIVPGFLSHGEERWIIDMEKAFLKWDDVNVVVVDWSAGGNTWNYYKAAINTKVVGYQISKFLEHIINATTVVSDWGTIHLIGHSLGAHICGFAAKEFKKKQSNWTISRITGLDPAQPCFRNTDSSIHLDKTDAPFVDVIHTNGRLLSHLGLGLPEPIGHVDFYPNGGRSQPGCIRSNTAYFGYLPIPQIFIQQAICSHGRSYIYLTESLLMTFTNNCSFWSHHWDLSYRHIEQIMSEQCNEDVCIEMGIKAENYPHRGTFFLITSNSPPYCVNMSEIPEEVKTQLKIDHINDLQD</sequence>
<evidence type="ECO:0000313" key="11">
    <source>
        <dbReference type="Proteomes" id="UP001258017"/>
    </source>
</evidence>
<evidence type="ECO:0000256" key="8">
    <source>
        <dbReference type="RuleBase" id="RU004262"/>
    </source>
</evidence>
<feature type="domain" description="Lipase" evidence="9">
    <location>
        <begin position="44"/>
        <end position="353"/>
    </location>
</feature>
<dbReference type="InterPro" id="IPR013818">
    <property type="entry name" value="Lipase"/>
</dbReference>
<protein>
    <recommendedName>
        <fullName evidence="4">phospholipase A1</fullName>
        <ecNumber evidence="4">3.1.1.32</ecNumber>
    </recommendedName>
</protein>
<dbReference type="EC" id="3.1.1.32" evidence="4"/>
<keyword evidence="5" id="KW-0964">Secreted</keyword>
<comment type="catalytic activity">
    <reaction evidence="1">
        <text>a 1,2-diacyl-sn-glycero-3-phosphocholine + H2O = a 2-acyl-sn-glycero-3-phosphocholine + a fatty acid + H(+)</text>
        <dbReference type="Rhea" id="RHEA:18689"/>
        <dbReference type="ChEBI" id="CHEBI:15377"/>
        <dbReference type="ChEBI" id="CHEBI:15378"/>
        <dbReference type="ChEBI" id="CHEBI:28868"/>
        <dbReference type="ChEBI" id="CHEBI:57643"/>
        <dbReference type="ChEBI" id="CHEBI:57875"/>
        <dbReference type="EC" id="3.1.1.32"/>
    </reaction>
</comment>
<dbReference type="AlphaFoldDB" id="A0AAD9VNG0"/>
<evidence type="ECO:0000256" key="2">
    <source>
        <dbReference type="ARBA" id="ARBA00004613"/>
    </source>
</evidence>
<evidence type="ECO:0000256" key="7">
    <source>
        <dbReference type="ARBA" id="ARBA00023157"/>
    </source>
</evidence>
<dbReference type="CDD" id="cd00707">
    <property type="entry name" value="Pancreat_lipase_like"/>
    <property type="match status" value="1"/>
</dbReference>
<name>A0AAD9VNG0_9HYME</name>
<dbReference type="PRINTS" id="PR00821">
    <property type="entry name" value="TAGLIPASE"/>
</dbReference>
<keyword evidence="11" id="KW-1185">Reference proteome</keyword>
<dbReference type="InterPro" id="IPR033906">
    <property type="entry name" value="Lipase_N"/>
</dbReference>
<evidence type="ECO:0000259" key="9">
    <source>
        <dbReference type="Pfam" id="PF00151"/>
    </source>
</evidence>
<dbReference type="EMBL" id="JAIFRP010000042">
    <property type="protein sequence ID" value="KAK2581221.1"/>
    <property type="molecule type" value="Genomic_DNA"/>
</dbReference>
<dbReference type="Gene3D" id="3.40.50.1820">
    <property type="entry name" value="alpha/beta hydrolase"/>
    <property type="match status" value="1"/>
</dbReference>
<comment type="similarity">
    <text evidence="3 8">Belongs to the AB hydrolase superfamily. Lipase family.</text>
</comment>
<dbReference type="InterPro" id="IPR029058">
    <property type="entry name" value="AB_hydrolase_fold"/>
</dbReference>
<dbReference type="Pfam" id="PF00151">
    <property type="entry name" value="Lipase"/>
    <property type="match status" value="1"/>
</dbReference>
<gene>
    <name evidence="10" type="ORF">KPH14_008019</name>
</gene>
<comment type="subcellular location">
    <subcellularLocation>
        <location evidence="2">Secreted</location>
    </subcellularLocation>
</comment>
<dbReference type="PANTHER" id="PTHR11610">
    <property type="entry name" value="LIPASE"/>
    <property type="match status" value="1"/>
</dbReference>
<dbReference type="GO" id="GO:0016042">
    <property type="term" value="P:lipid catabolic process"/>
    <property type="evidence" value="ECO:0007669"/>
    <property type="project" value="TreeGrafter"/>
</dbReference>
<evidence type="ECO:0000313" key="10">
    <source>
        <dbReference type="EMBL" id="KAK2581221.1"/>
    </source>
</evidence>
<dbReference type="SUPFAM" id="SSF53474">
    <property type="entry name" value="alpha/beta-Hydrolases"/>
    <property type="match status" value="1"/>
</dbReference>
<dbReference type="GO" id="GO:0005615">
    <property type="term" value="C:extracellular space"/>
    <property type="evidence" value="ECO:0007669"/>
    <property type="project" value="TreeGrafter"/>
</dbReference>
<dbReference type="InterPro" id="IPR000734">
    <property type="entry name" value="TAG_lipase"/>
</dbReference>
<proteinExistence type="inferred from homology"/>
<accession>A0AAD9VNG0</accession>
<evidence type="ECO:0000256" key="4">
    <source>
        <dbReference type="ARBA" id="ARBA00013179"/>
    </source>
</evidence>
<evidence type="ECO:0000256" key="1">
    <source>
        <dbReference type="ARBA" id="ARBA00000111"/>
    </source>
</evidence>
<evidence type="ECO:0000256" key="5">
    <source>
        <dbReference type="ARBA" id="ARBA00022525"/>
    </source>
</evidence>
<reference evidence="10" key="1">
    <citation type="submission" date="2021-08" db="EMBL/GenBank/DDBJ databases">
        <authorList>
            <person name="Misof B."/>
            <person name="Oliver O."/>
            <person name="Podsiadlowski L."/>
            <person name="Donath A."/>
            <person name="Peters R."/>
            <person name="Mayer C."/>
            <person name="Rust J."/>
            <person name="Gunkel S."/>
            <person name="Lesny P."/>
            <person name="Martin S."/>
            <person name="Oeyen J.P."/>
            <person name="Petersen M."/>
            <person name="Panagiotis P."/>
            <person name="Wilbrandt J."/>
            <person name="Tanja T."/>
        </authorList>
    </citation>
    <scope>NUCLEOTIDE SEQUENCE</scope>
    <source>
        <strain evidence="10">GBR_01_08_01A</strain>
        <tissue evidence="10">Thorax + abdomen</tissue>
    </source>
</reference>
<dbReference type="Proteomes" id="UP001258017">
    <property type="component" value="Unassembled WGS sequence"/>
</dbReference>
<reference evidence="10" key="2">
    <citation type="journal article" date="2023" name="Commun. Biol.">
        <title>Intrasexual cuticular hydrocarbon dimorphism in a wasp sheds light on hydrocarbon biosynthesis genes in Hymenoptera.</title>
        <authorList>
            <person name="Moris V.C."/>
            <person name="Podsiadlowski L."/>
            <person name="Martin S."/>
            <person name="Oeyen J.P."/>
            <person name="Donath A."/>
            <person name="Petersen M."/>
            <person name="Wilbrandt J."/>
            <person name="Misof B."/>
            <person name="Liedtke D."/>
            <person name="Thamm M."/>
            <person name="Scheiner R."/>
            <person name="Schmitt T."/>
            <person name="Niehuis O."/>
        </authorList>
    </citation>
    <scope>NUCLEOTIDE SEQUENCE</scope>
    <source>
        <strain evidence="10">GBR_01_08_01A</strain>
    </source>
</reference>